<accession>A0AA39LHT6</accession>
<organism evidence="7 8">
    <name type="scientific">Steinernema hermaphroditum</name>
    <dbReference type="NCBI Taxonomy" id="289476"/>
    <lineage>
        <taxon>Eukaryota</taxon>
        <taxon>Metazoa</taxon>
        <taxon>Ecdysozoa</taxon>
        <taxon>Nematoda</taxon>
        <taxon>Chromadorea</taxon>
        <taxon>Rhabditida</taxon>
        <taxon>Tylenchina</taxon>
        <taxon>Panagrolaimomorpha</taxon>
        <taxon>Strongyloidoidea</taxon>
        <taxon>Steinernematidae</taxon>
        <taxon>Steinernema</taxon>
    </lineage>
</organism>
<dbReference type="AlphaFoldDB" id="A0AA39LHT6"/>
<dbReference type="Pfam" id="PF00023">
    <property type="entry name" value="Ank"/>
    <property type="match status" value="1"/>
</dbReference>
<keyword evidence="2" id="KW-0677">Repeat</keyword>
<dbReference type="GO" id="GO:0000151">
    <property type="term" value="C:ubiquitin ligase complex"/>
    <property type="evidence" value="ECO:0007669"/>
    <property type="project" value="TreeGrafter"/>
</dbReference>
<evidence type="ECO:0000256" key="1">
    <source>
        <dbReference type="ARBA" id="ARBA00004906"/>
    </source>
</evidence>
<feature type="repeat" description="ANK" evidence="6">
    <location>
        <begin position="127"/>
        <end position="159"/>
    </location>
</feature>
<reference evidence="7" key="1">
    <citation type="submission" date="2023-06" db="EMBL/GenBank/DDBJ databases">
        <title>Genomic analysis of the entomopathogenic nematode Steinernema hermaphroditum.</title>
        <authorList>
            <person name="Schwarz E.M."/>
            <person name="Heppert J.K."/>
            <person name="Baniya A."/>
            <person name="Schwartz H.T."/>
            <person name="Tan C.-H."/>
            <person name="Antoshechkin I."/>
            <person name="Sternberg P.W."/>
            <person name="Goodrich-Blair H."/>
            <person name="Dillman A.R."/>
        </authorList>
    </citation>
    <scope>NUCLEOTIDE SEQUENCE</scope>
    <source>
        <strain evidence="7">PS9179</strain>
        <tissue evidence="7">Whole animal</tissue>
    </source>
</reference>
<dbReference type="Gene3D" id="1.25.40.10">
    <property type="entry name" value="Tetratricopeptide repeat domain"/>
    <property type="match status" value="1"/>
</dbReference>
<evidence type="ECO:0000256" key="3">
    <source>
        <dbReference type="ARBA" id="ARBA00022786"/>
    </source>
</evidence>
<dbReference type="PANTHER" id="PTHR24173">
    <property type="entry name" value="ANKYRIN REPEAT CONTAINING"/>
    <property type="match status" value="1"/>
</dbReference>
<comment type="similarity">
    <text evidence="5">Belongs to the fem-1 family.</text>
</comment>
<evidence type="ECO:0000256" key="5">
    <source>
        <dbReference type="ARBA" id="ARBA00038500"/>
    </source>
</evidence>
<evidence type="ECO:0000313" key="8">
    <source>
        <dbReference type="Proteomes" id="UP001175271"/>
    </source>
</evidence>
<evidence type="ECO:0008006" key="9">
    <source>
        <dbReference type="Google" id="ProtNLM"/>
    </source>
</evidence>
<dbReference type="EMBL" id="JAUCMV010000005">
    <property type="protein sequence ID" value="KAK0397787.1"/>
    <property type="molecule type" value="Genomic_DNA"/>
</dbReference>
<dbReference type="SMART" id="SM00248">
    <property type="entry name" value="ANK"/>
    <property type="match status" value="7"/>
</dbReference>
<keyword evidence="4 6" id="KW-0040">ANK repeat</keyword>
<evidence type="ECO:0000313" key="7">
    <source>
        <dbReference type="EMBL" id="KAK0397787.1"/>
    </source>
</evidence>
<comment type="pathway">
    <text evidence="1">Protein modification; protein ubiquitination.</text>
</comment>
<feature type="repeat" description="ANK" evidence="6">
    <location>
        <begin position="605"/>
        <end position="639"/>
    </location>
</feature>
<dbReference type="PROSITE" id="PS50088">
    <property type="entry name" value="ANK_REPEAT"/>
    <property type="match status" value="4"/>
</dbReference>
<dbReference type="PANTHER" id="PTHR24173:SF85">
    <property type="entry name" value="PROTEIN FEM-1 HOMOLOG CG6966"/>
    <property type="match status" value="1"/>
</dbReference>
<dbReference type="InterPro" id="IPR036770">
    <property type="entry name" value="Ankyrin_rpt-contain_sf"/>
</dbReference>
<gene>
    <name evidence="7" type="ORF">QR680_002270</name>
</gene>
<dbReference type="SUPFAM" id="SSF48403">
    <property type="entry name" value="Ankyrin repeat"/>
    <property type="match status" value="2"/>
</dbReference>
<feature type="repeat" description="ANK" evidence="6">
    <location>
        <begin position="193"/>
        <end position="219"/>
    </location>
</feature>
<dbReference type="SUPFAM" id="SSF48452">
    <property type="entry name" value="TPR-like"/>
    <property type="match status" value="1"/>
</dbReference>
<keyword evidence="3" id="KW-0833">Ubl conjugation pathway</keyword>
<protein>
    <recommendedName>
        <fullName evidence="9">Sex-determining protein fem-1</fullName>
    </recommendedName>
</protein>
<keyword evidence="8" id="KW-1185">Reference proteome</keyword>
<dbReference type="InterPro" id="IPR011990">
    <property type="entry name" value="TPR-like_helical_dom_sf"/>
</dbReference>
<evidence type="ECO:0000256" key="2">
    <source>
        <dbReference type="ARBA" id="ARBA00022737"/>
    </source>
</evidence>
<dbReference type="Pfam" id="PF12796">
    <property type="entry name" value="Ank_2"/>
    <property type="match status" value="1"/>
</dbReference>
<sequence>MVREQNVPRLAVDLYRPIIFKTVELGQITRLELFTKHWSKKDFQECVGPDKEGRNSAFVWAARHGKEKVIRYMVEKGVDPNTAAEVDFDGEQICAAPALWAASAAGHLPVVKYLVEVGARIDAATSSCSTPLRGACFDGHLDIVKYLIERGADVEKANKHGHTPLMIAAFRKQPQIVRYLLSKSADVKRRTLRGNTALHDAAEIGDAETTRMLIEAGAENVADEYGTTPFMCAAYLGRVVLFPLLMPLASKQEIRDCYKLLGAHHLDRTHDIQEAVRCWQTSVSFDDQLRNEGVNDIFKLPEASKVIYGGADEVRTHEDLLRVAIDPERMKIQALMMRERILGGHHSETIYALRFRGALYCDLGQFDQCMEVWLHALNLQQYHLCPLHPGIVATFITYLDTFIYATNERIISGENMVSSKKDYLLRNVMIVLDRIVYEFERYMKKEKKIDFEDVFVDGARTLKEDLVQLLTVALHLFNLLFRLEGASTLQNQIIEAWKGYTSCTGRLTCCKRNNLQFTEEDVEFDLPISSEIHQFSGSYTLPEFCISLENLVRSLMRIGSCLRVNLLHLLFGRSVTRADEVQFPCLSLLNTLLDAGVCPNRRNESGETPLHCLLHKLPLRVTLARSLLAHGALIHARNKKDRTCFEMLKDFRISSKLGHPMTLLGLAANTVRRKRVPYKGKIPVQLEKLIDLH</sequence>
<dbReference type="GO" id="GO:0006511">
    <property type="term" value="P:ubiquitin-dependent protein catabolic process"/>
    <property type="evidence" value="ECO:0007669"/>
    <property type="project" value="TreeGrafter"/>
</dbReference>
<evidence type="ECO:0000256" key="4">
    <source>
        <dbReference type="ARBA" id="ARBA00023043"/>
    </source>
</evidence>
<dbReference type="InterPro" id="IPR002110">
    <property type="entry name" value="Ankyrin_rpt"/>
</dbReference>
<dbReference type="Proteomes" id="UP001175271">
    <property type="component" value="Unassembled WGS sequence"/>
</dbReference>
<feature type="repeat" description="ANK" evidence="6">
    <location>
        <begin position="160"/>
        <end position="192"/>
    </location>
</feature>
<dbReference type="Gene3D" id="1.25.40.20">
    <property type="entry name" value="Ankyrin repeat-containing domain"/>
    <property type="match status" value="3"/>
</dbReference>
<evidence type="ECO:0000256" key="6">
    <source>
        <dbReference type="PROSITE-ProRule" id="PRU00023"/>
    </source>
</evidence>
<comment type="caution">
    <text evidence="7">The sequence shown here is derived from an EMBL/GenBank/DDBJ whole genome shotgun (WGS) entry which is preliminary data.</text>
</comment>
<proteinExistence type="inferred from homology"/>
<name>A0AA39LHT6_9BILA</name>
<dbReference type="PROSITE" id="PS50297">
    <property type="entry name" value="ANK_REP_REGION"/>
    <property type="match status" value="3"/>
</dbReference>